<dbReference type="InterPro" id="IPR024975">
    <property type="entry name" value="NOV_C"/>
</dbReference>
<reference evidence="7 8" key="1">
    <citation type="submission" date="2016-03" db="EMBL/GenBank/DDBJ databases">
        <title>Complete genome sequence of Thermococcus celer.</title>
        <authorList>
            <person name="Oger P.M."/>
        </authorList>
    </citation>
    <scope>NUCLEOTIDE SEQUENCE [LARGE SCALE GENOMIC DNA]</scope>
    <source>
        <strain evidence="7 8">Vu 13</strain>
    </source>
</reference>
<keyword evidence="4" id="KW-0067">ATP-binding</keyword>
<dbReference type="GO" id="GO:0004386">
    <property type="term" value="F:helicase activity"/>
    <property type="evidence" value="ECO:0007669"/>
    <property type="project" value="UniProtKB-KW"/>
</dbReference>
<keyword evidence="2" id="KW-0378">Hydrolase</keyword>
<gene>
    <name evidence="7" type="ORF">A3L02_08595</name>
</gene>
<dbReference type="Gene3D" id="3.40.50.10810">
    <property type="entry name" value="Tandem AAA-ATPase domain"/>
    <property type="match status" value="1"/>
</dbReference>
<evidence type="ECO:0000259" key="5">
    <source>
        <dbReference type="PROSITE" id="PS51192"/>
    </source>
</evidence>
<evidence type="ECO:0000256" key="4">
    <source>
        <dbReference type="ARBA" id="ARBA00022840"/>
    </source>
</evidence>
<dbReference type="Pfam" id="PF13020">
    <property type="entry name" value="NOV_C"/>
    <property type="match status" value="1"/>
</dbReference>
<evidence type="ECO:0000313" key="8">
    <source>
        <dbReference type="Proteomes" id="UP000197156"/>
    </source>
</evidence>
<dbReference type="PROSITE" id="PS51194">
    <property type="entry name" value="HELICASE_CTER"/>
    <property type="match status" value="1"/>
</dbReference>
<feature type="domain" description="Helicase C-terminal" evidence="6">
    <location>
        <begin position="377"/>
        <end position="555"/>
    </location>
</feature>
<keyword evidence="8" id="KW-1185">Reference proteome</keyword>
<name>A0A218P3Y4_THECE</name>
<dbReference type="GO" id="GO:0016787">
    <property type="term" value="F:hydrolase activity"/>
    <property type="evidence" value="ECO:0007669"/>
    <property type="project" value="UniProtKB-KW"/>
</dbReference>
<dbReference type="Gene3D" id="3.40.50.300">
    <property type="entry name" value="P-loop containing nucleotide triphosphate hydrolases"/>
    <property type="match status" value="1"/>
</dbReference>
<dbReference type="CDD" id="cd18793">
    <property type="entry name" value="SF2_C_SNF"/>
    <property type="match status" value="1"/>
</dbReference>
<dbReference type="Pfam" id="PF00271">
    <property type="entry name" value="Helicase_C"/>
    <property type="match status" value="1"/>
</dbReference>
<organism evidence="7 8">
    <name type="scientific">Thermococcus celer Vu 13 = JCM 8558</name>
    <dbReference type="NCBI Taxonomy" id="1293037"/>
    <lineage>
        <taxon>Archaea</taxon>
        <taxon>Methanobacteriati</taxon>
        <taxon>Methanobacteriota</taxon>
        <taxon>Thermococci</taxon>
        <taxon>Thermococcales</taxon>
        <taxon>Thermococcaceae</taxon>
        <taxon>Thermococcus</taxon>
    </lineage>
</organism>
<dbReference type="InterPro" id="IPR057342">
    <property type="entry name" value="DEXDc_RapA"/>
</dbReference>
<evidence type="ECO:0000256" key="1">
    <source>
        <dbReference type="ARBA" id="ARBA00022741"/>
    </source>
</evidence>
<dbReference type="AlphaFoldDB" id="A0A218P3Y4"/>
<dbReference type="InterPro" id="IPR049730">
    <property type="entry name" value="SNF2/RAD54-like_C"/>
</dbReference>
<dbReference type="PROSITE" id="PS51192">
    <property type="entry name" value="HELICASE_ATP_BIND_1"/>
    <property type="match status" value="1"/>
</dbReference>
<protein>
    <recommendedName>
        <fullName evidence="9">Helicase</fullName>
    </recommendedName>
</protein>
<dbReference type="Proteomes" id="UP000197156">
    <property type="component" value="Chromosome"/>
</dbReference>
<keyword evidence="1" id="KW-0547">Nucleotide-binding</keyword>
<dbReference type="PANTHER" id="PTHR45766">
    <property type="entry name" value="DNA ANNEALING HELICASE AND ENDONUCLEASE ZRANB3 FAMILY MEMBER"/>
    <property type="match status" value="1"/>
</dbReference>
<evidence type="ECO:0000256" key="2">
    <source>
        <dbReference type="ARBA" id="ARBA00022801"/>
    </source>
</evidence>
<dbReference type="SUPFAM" id="SSF52540">
    <property type="entry name" value="P-loop containing nucleoside triphosphate hydrolases"/>
    <property type="match status" value="2"/>
</dbReference>
<dbReference type="SMART" id="SM00490">
    <property type="entry name" value="HELICc"/>
    <property type="match status" value="1"/>
</dbReference>
<dbReference type="CDD" id="cd18011">
    <property type="entry name" value="DEXDc_RapA"/>
    <property type="match status" value="1"/>
</dbReference>
<dbReference type="InterPro" id="IPR014001">
    <property type="entry name" value="Helicase_ATP-bd"/>
</dbReference>
<evidence type="ECO:0000259" key="6">
    <source>
        <dbReference type="PROSITE" id="PS51194"/>
    </source>
</evidence>
<dbReference type="InterPro" id="IPR001650">
    <property type="entry name" value="Helicase_C-like"/>
</dbReference>
<dbReference type="KEGG" id="tce:A3L02_08595"/>
<dbReference type="GO" id="GO:0140097">
    <property type="term" value="F:catalytic activity, acting on DNA"/>
    <property type="evidence" value="ECO:0007669"/>
    <property type="project" value="UniProtKB-ARBA"/>
</dbReference>
<dbReference type="InterPro" id="IPR027417">
    <property type="entry name" value="P-loop_NTPase"/>
</dbReference>
<dbReference type="EMBL" id="CP014854">
    <property type="protein sequence ID" value="ASI99611.1"/>
    <property type="molecule type" value="Genomic_DNA"/>
</dbReference>
<dbReference type="SMART" id="SM00487">
    <property type="entry name" value="DEXDc"/>
    <property type="match status" value="1"/>
</dbReference>
<dbReference type="Pfam" id="PF00176">
    <property type="entry name" value="SNF2-rel_dom"/>
    <property type="match status" value="1"/>
</dbReference>
<dbReference type="InterPro" id="IPR000330">
    <property type="entry name" value="SNF2_N"/>
</dbReference>
<keyword evidence="3" id="KW-0347">Helicase</keyword>
<dbReference type="GO" id="GO:0005524">
    <property type="term" value="F:ATP binding"/>
    <property type="evidence" value="ECO:0007669"/>
    <property type="project" value="UniProtKB-KW"/>
</dbReference>
<dbReference type="InterPro" id="IPR038718">
    <property type="entry name" value="SNF2-like_sf"/>
</dbReference>
<feature type="domain" description="Helicase ATP-binding" evidence="5">
    <location>
        <begin position="44"/>
        <end position="210"/>
    </location>
</feature>
<dbReference type="OrthoDB" id="6396at2157"/>
<accession>A0A218P3Y4</accession>
<evidence type="ECO:0008006" key="9">
    <source>
        <dbReference type="Google" id="ProtNLM"/>
    </source>
</evidence>
<sequence length="1001" mass="115192">MTDVEKAILRDVLLHSPALFYTSLTAPTGRPIDPFKHQFQSLYHAMVSHPVRMLIADEIGLGKTVQALAIARYLELQRGARKILVLVPKILREQWKMEIKRVGGVPWVIHSGGEVRNVLNAVRNAGRGYVVVSIDLAKRPPHREEFLGVNWDLVIIDEAHNVTLGTQRFDFVRELIGKGWNRLNVLLLSATPHRGNPKDYLARISLLDPTLTPLYPRLDDPHFYGKTHGTLVLRRTKKTVNELEGREVFKKCDFNAVVVEITEAERLFFRELQNVLFEMIKNSRENSPEALLAVLLRKRAASSYGAALKTISKIAESANTERKGRAEKVSKYIQSLFGLGYDEMELEEFNEIDDAVEKIIEEYSPFLDEGQKAALRKILRLGERIGERDSKLEMVAGVVAYHLKKGEKVIVFTEFKDTLDYLTKRLPKVLAEKHRIHLSREDISFLHGGMSSNDIEEGMARFEKRGKLLISTDVASEGLNLQVASVLINYEAPWSPIKLEQRVGRIWRLSQPRETTAYTFFLAAETDLYVLENLYQKIMNIADALGSGPKLGRPIFGQRMLSGDFEHLWKEEPVEGTFEREKPSEYELVLASIKRELSGYAGAIINTLKSLRQNIEKVVPPDTADQVRKGLESILSPRDFDSNFIYEVLEGYLEIVLKKPSVPEIRPLLYRILENGKDVETPLRIGVNKKVGEYRLYSIRLVDSESGEELHRYPVLVKTGKSGIKKVFYGTELLMEITKILSNEHLILGPLRRDDPNGIHIEGKLMTLARDRFYNIKSKYRDYDTQLRRKLRKRPLFKETKILVKELVRIEGITEGRFAILKHVPQGLIELYGLGENDIEIPTKEYENIVERNFVPLKDILESEQRAMGIVMELERRRLEQEYGLNGDWKVEDVSLREHYDIKVTEPENERYIEVKGHKPLILTAEITSAEYEFARAHRDRYWLYIVANLGKNRPVILKVFRPFEDKRKIYAVLEDGREVDVTTEVTVHTREKTRRVISLK</sequence>
<dbReference type="PANTHER" id="PTHR45766:SF6">
    <property type="entry name" value="SWI_SNF-RELATED MATRIX-ASSOCIATED ACTIN-DEPENDENT REGULATOR OF CHROMATIN SUBFAMILY A-LIKE PROTEIN 1"/>
    <property type="match status" value="1"/>
</dbReference>
<evidence type="ECO:0000313" key="7">
    <source>
        <dbReference type="EMBL" id="ASI99611.1"/>
    </source>
</evidence>
<proteinExistence type="predicted"/>
<evidence type="ECO:0000256" key="3">
    <source>
        <dbReference type="ARBA" id="ARBA00022806"/>
    </source>
</evidence>